<comment type="caution">
    <text evidence="2">The sequence shown here is derived from an EMBL/GenBank/DDBJ whole genome shotgun (WGS) entry which is preliminary data.</text>
</comment>
<proteinExistence type="predicted"/>
<keyword evidence="1" id="KW-0812">Transmembrane</keyword>
<sequence>MARANDERNKIVGIMKKRRKDDDDSCLVQFVKTILLLACVYWGLITAMRTVDDSWWLIGGIAVVSYLLVKLFKDDDYVSMHTCTLAVVLGAIIFTTNFYFPISTQQRQAVIQDLYGSGGKMRTTRCVLRFTDNGQKVNVSGGFNKEDYHVGDTVTVTYQHGCLGMDVVRYVK</sequence>
<organism evidence="2 3">
    <name type="scientific">Segatella copri</name>
    <dbReference type="NCBI Taxonomy" id="165179"/>
    <lineage>
        <taxon>Bacteria</taxon>
        <taxon>Pseudomonadati</taxon>
        <taxon>Bacteroidota</taxon>
        <taxon>Bacteroidia</taxon>
        <taxon>Bacteroidales</taxon>
        <taxon>Prevotellaceae</taxon>
        <taxon>Segatella</taxon>
    </lineage>
</organism>
<keyword evidence="1" id="KW-0472">Membrane</keyword>
<accession>A0AAW9TAF8</accession>
<evidence type="ECO:0000313" key="2">
    <source>
        <dbReference type="EMBL" id="MQN30425.1"/>
    </source>
</evidence>
<dbReference type="AlphaFoldDB" id="A0AAW9TAF8"/>
<keyword evidence="1" id="KW-1133">Transmembrane helix</keyword>
<reference evidence="3" key="1">
    <citation type="submission" date="2019-09" db="EMBL/GenBank/DDBJ databases">
        <title>Distinct polysaccharide growth profiles of human intestinal Prevotella copri isolates.</title>
        <authorList>
            <person name="Fehlner-Peach H."/>
            <person name="Magnabosco C."/>
            <person name="Raghavan V."/>
            <person name="Scher J.U."/>
            <person name="Tett A."/>
            <person name="Cox L.M."/>
            <person name="Gottsegen C."/>
            <person name="Watters A."/>
            <person name="Wiltshire- Gordon J.D."/>
            <person name="Segata N."/>
            <person name="Bonneau R."/>
            <person name="Littman D.R."/>
        </authorList>
    </citation>
    <scope>NUCLEOTIDE SEQUENCE [LARGE SCALE GENOMIC DNA]</scope>
    <source>
        <strain evidence="3">iAP146</strain>
    </source>
</reference>
<dbReference type="Proteomes" id="UP000420707">
    <property type="component" value="Unassembled WGS sequence"/>
</dbReference>
<protein>
    <submittedName>
        <fullName evidence="2">Uncharacterized protein</fullName>
    </submittedName>
</protein>
<dbReference type="EMBL" id="VZCR01000003">
    <property type="protein sequence ID" value="MQN30425.1"/>
    <property type="molecule type" value="Genomic_DNA"/>
</dbReference>
<dbReference type="RefSeq" id="WP_147379249.1">
    <property type="nucleotide sequence ID" value="NZ_VZAM01000053.1"/>
</dbReference>
<feature type="transmembrane region" description="Helical" evidence="1">
    <location>
        <begin position="54"/>
        <end position="72"/>
    </location>
</feature>
<name>A0AAW9TAF8_9BACT</name>
<feature type="transmembrane region" description="Helical" evidence="1">
    <location>
        <begin position="84"/>
        <end position="102"/>
    </location>
</feature>
<feature type="transmembrane region" description="Helical" evidence="1">
    <location>
        <begin position="26"/>
        <end position="48"/>
    </location>
</feature>
<evidence type="ECO:0000313" key="3">
    <source>
        <dbReference type="Proteomes" id="UP000420707"/>
    </source>
</evidence>
<evidence type="ECO:0000256" key="1">
    <source>
        <dbReference type="SAM" id="Phobius"/>
    </source>
</evidence>
<gene>
    <name evidence="2" type="ORF">F7D90_00340</name>
</gene>